<evidence type="ECO:0000256" key="4">
    <source>
        <dbReference type="ARBA" id="ARBA00005189"/>
    </source>
</evidence>
<comment type="subcellular location">
    <subcellularLocation>
        <location evidence="2">Cell membrane</location>
        <topology evidence="2">Multi-pass membrane protein</topology>
    </subcellularLocation>
</comment>
<keyword evidence="8" id="KW-1003">Cell membrane</keyword>
<evidence type="ECO:0000313" key="20">
    <source>
        <dbReference type="EMBL" id="NHN54322.1"/>
    </source>
</evidence>
<evidence type="ECO:0000256" key="12">
    <source>
        <dbReference type="ARBA" id="ARBA00022695"/>
    </source>
</evidence>
<keyword evidence="13 19" id="KW-1133">Transmembrane helix</keyword>
<evidence type="ECO:0000256" key="7">
    <source>
        <dbReference type="ARBA" id="ARBA00019373"/>
    </source>
</evidence>
<keyword evidence="14" id="KW-0443">Lipid metabolism</keyword>
<feature type="transmembrane region" description="Helical" evidence="19">
    <location>
        <begin position="134"/>
        <end position="156"/>
    </location>
</feature>
<comment type="caution">
    <text evidence="20">The sequence shown here is derived from an EMBL/GenBank/DDBJ whole genome shotgun (WGS) entry which is preliminary data.</text>
</comment>
<comment type="similarity">
    <text evidence="5 18">Belongs to the CDS family.</text>
</comment>
<evidence type="ECO:0000256" key="6">
    <source>
        <dbReference type="ARBA" id="ARBA00012487"/>
    </source>
</evidence>
<feature type="transmembrane region" description="Helical" evidence="19">
    <location>
        <begin position="162"/>
        <end position="182"/>
    </location>
</feature>
<evidence type="ECO:0000256" key="5">
    <source>
        <dbReference type="ARBA" id="ARBA00010185"/>
    </source>
</evidence>
<dbReference type="PROSITE" id="PS01315">
    <property type="entry name" value="CDS"/>
    <property type="match status" value="1"/>
</dbReference>
<dbReference type="GO" id="GO:0016024">
    <property type="term" value="P:CDP-diacylglycerol biosynthetic process"/>
    <property type="evidence" value="ECO:0007669"/>
    <property type="project" value="TreeGrafter"/>
</dbReference>
<evidence type="ECO:0000313" key="21">
    <source>
        <dbReference type="Proteomes" id="UP000744769"/>
    </source>
</evidence>
<dbReference type="RefSeq" id="WP_166191789.1">
    <property type="nucleotide sequence ID" value="NZ_JAAOIV010000001.1"/>
</dbReference>
<evidence type="ECO:0000256" key="2">
    <source>
        <dbReference type="ARBA" id="ARBA00004651"/>
    </source>
</evidence>
<dbReference type="Pfam" id="PF01148">
    <property type="entry name" value="CTP_transf_1"/>
    <property type="match status" value="1"/>
</dbReference>
<dbReference type="Proteomes" id="UP000744769">
    <property type="component" value="Unassembled WGS sequence"/>
</dbReference>
<feature type="transmembrane region" description="Helical" evidence="19">
    <location>
        <begin position="33"/>
        <end position="52"/>
    </location>
</feature>
<evidence type="ECO:0000256" key="8">
    <source>
        <dbReference type="ARBA" id="ARBA00022475"/>
    </source>
</evidence>
<reference evidence="20" key="1">
    <citation type="submission" date="2020-03" db="EMBL/GenBank/DDBJ databases">
        <title>Draft sequencing of Calidifontibacter sp. DB0510.</title>
        <authorList>
            <person name="Kim D.-U."/>
        </authorList>
    </citation>
    <scope>NUCLEOTIDE SEQUENCE</scope>
    <source>
        <strain evidence="20">DB0510</strain>
    </source>
</reference>
<evidence type="ECO:0000256" key="15">
    <source>
        <dbReference type="ARBA" id="ARBA00023136"/>
    </source>
</evidence>
<evidence type="ECO:0000256" key="13">
    <source>
        <dbReference type="ARBA" id="ARBA00022989"/>
    </source>
</evidence>
<keyword evidence="10 18" id="KW-0808">Transferase</keyword>
<keyword evidence="9" id="KW-0444">Lipid biosynthesis</keyword>
<accession>A0A967AXM3</accession>
<proteinExistence type="inferred from homology"/>
<feature type="transmembrane region" description="Helical" evidence="19">
    <location>
        <begin position="272"/>
        <end position="292"/>
    </location>
</feature>
<dbReference type="PANTHER" id="PTHR46382">
    <property type="entry name" value="PHOSPHATIDATE CYTIDYLYLTRANSFERASE"/>
    <property type="match status" value="1"/>
</dbReference>
<evidence type="ECO:0000256" key="1">
    <source>
        <dbReference type="ARBA" id="ARBA00001698"/>
    </source>
</evidence>
<keyword evidence="12 18" id="KW-0548">Nucleotidyltransferase</keyword>
<dbReference type="PANTHER" id="PTHR46382:SF1">
    <property type="entry name" value="PHOSPHATIDATE CYTIDYLYLTRANSFERASE"/>
    <property type="match status" value="1"/>
</dbReference>
<feature type="transmembrane region" description="Helical" evidence="19">
    <location>
        <begin position="229"/>
        <end position="251"/>
    </location>
</feature>
<evidence type="ECO:0000256" key="11">
    <source>
        <dbReference type="ARBA" id="ARBA00022692"/>
    </source>
</evidence>
<protein>
    <recommendedName>
        <fullName evidence="7 18">Phosphatidate cytidylyltransferase</fullName>
        <ecNumber evidence="6 18">2.7.7.41</ecNumber>
    </recommendedName>
</protein>
<comment type="catalytic activity">
    <reaction evidence="1 18">
        <text>a 1,2-diacyl-sn-glycero-3-phosphate + CTP + H(+) = a CDP-1,2-diacyl-sn-glycerol + diphosphate</text>
        <dbReference type="Rhea" id="RHEA:16229"/>
        <dbReference type="ChEBI" id="CHEBI:15378"/>
        <dbReference type="ChEBI" id="CHEBI:33019"/>
        <dbReference type="ChEBI" id="CHEBI:37563"/>
        <dbReference type="ChEBI" id="CHEBI:58332"/>
        <dbReference type="ChEBI" id="CHEBI:58608"/>
        <dbReference type="EC" id="2.7.7.41"/>
    </reaction>
</comment>
<dbReference type="GO" id="GO:0004605">
    <property type="term" value="F:phosphatidate cytidylyltransferase activity"/>
    <property type="evidence" value="ECO:0007669"/>
    <property type="project" value="UniProtKB-EC"/>
</dbReference>
<dbReference type="AlphaFoldDB" id="A0A967AXM3"/>
<comment type="pathway">
    <text evidence="3 18">Phospholipid metabolism; CDP-diacylglycerol biosynthesis; CDP-diacylglycerol from sn-glycerol 3-phosphate: step 3/3.</text>
</comment>
<evidence type="ECO:0000256" key="18">
    <source>
        <dbReference type="RuleBase" id="RU003938"/>
    </source>
</evidence>
<feature type="transmembrane region" description="Helical" evidence="19">
    <location>
        <begin position="98"/>
        <end position="122"/>
    </location>
</feature>
<feature type="transmembrane region" description="Helical" evidence="19">
    <location>
        <begin position="203"/>
        <end position="223"/>
    </location>
</feature>
<evidence type="ECO:0000256" key="14">
    <source>
        <dbReference type="ARBA" id="ARBA00023098"/>
    </source>
</evidence>
<keyword evidence="11 18" id="KW-0812">Transmembrane</keyword>
<evidence type="ECO:0000256" key="10">
    <source>
        <dbReference type="ARBA" id="ARBA00022679"/>
    </source>
</evidence>
<keyword evidence="17" id="KW-1208">Phospholipid metabolism</keyword>
<dbReference type="InterPro" id="IPR000374">
    <property type="entry name" value="PC_trans"/>
</dbReference>
<feature type="transmembrane region" description="Helical" evidence="19">
    <location>
        <begin position="57"/>
        <end position="78"/>
    </location>
</feature>
<keyword evidence="16" id="KW-0594">Phospholipid biosynthesis</keyword>
<keyword evidence="21" id="KW-1185">Reference proteome</keyword>
<evidence type="ECO:0000256" key="19">
    <source>
        <dbReference type="SAM" id="Phobius"/>
    </source>
</evidence>
<keyword evidence="15 19" id="KW-0472">Membrane</keyword>
<gene>
    <name evidence="20" type="ORF">G9U51_00795</name>
</gene>
<sequence>MTSEGTPTRGERRAQRAARPVAINPTPRAGRNLYAAIGTGALLGLIIVGSLFWRKELFVVVATIASVIGAWEFLRALGERDITPPAVPTLAGAAVVPPVAYFFGAEALAPAVLLVVLAILAWRSLGDPRDAAADVAGGAFITLYVPALVSFAMLLLQADDGPWRVVTFVVVTVCSDIGGYAVGVVAGRHPMAPTVSPKKSWEGFAGSVLFTVVGGALTVHYLLQGRWWVGAILGVLVVVAATIGDLCESMLKRDLGIKDMSNLIPGHGGIMDRLDSLVIAVPVVWAVLTPFVPVS</sequence>
<name>A0A967AXM3_9MICO</name>
<organism evidence="20 21">
    <name type="scientific">Metallococcus carri</name>
    <dbReference type="NCBI Taxonomy" id="1656884"/>
    <lineage>
        <taxon>Bacteria</taxon>
        <taxon>Bacillati</taxon>
        <taxon>Actinomycetota</taxon>
        <taxon>Actinomycetes</taxon>
        <taxon>Micrococcales</taxon>
        <taxon>Dermacoccaceae</taxon>
        <taxon>Metallococcus</taxon>
    </lineage>
</organism>
<evidence type="ECO:0000256" key="17">
    <source>
        <dbReference type="ARBA" id="ARBA00023264"/>
    </source>
</evidence>
<dbReference type="EMBL" id="JAAOIV010000001">
    <property type="protein sequence ID" value="NHN54322.1"/>
    <property type="molecule type" value="Genomic_DNA"/>
</dbReference>
<evidence type="ECO:0000256" key="3">
    <source>
        <dbReference type="ARBA" id="ARBA00005119"/>
    </source>
</evidence>
<dbReference type="GO" id="GO:0005886">
    <property type="term" value="C:plasma membrane"/>
    <property type="evidence" value="ECO:0007669"/>
    <property type="project" value="UniProtKB-SubCell"/>
</dbReference>
<evidence type="ECO:0000256" key="16">
    <source>
        <dbReference type="ARBA" id="ARBA00023209"/>
    </source>
</evidence>
<evidence type="ECO:0000256" key="9">
    <source>
        <dbReference type="ARBA" id="ARBA00022516"/>
    </source>
</evidence>
<dbReference type="EC" id="2.7.7.41" evidence="6 18"/>
<comment type="pathway">
    <text evidence="4">Lipid metabolism.</text>
</comment>